<reference evidence="10" key="1">
    <citation type="submission" date="2022-04" db="EMBL/GenBank/DDBJ databases">
        <title>Whole genome sequence of Sphaerotilus sp. FB-5.</title>
        <authorList>
            <person name="Takeda M."/>
            <person name="Narihara S."/>
            <person name="Akimoto M."/>
            <person name="Akimoto R."/>
            <person name="Nishiyashiki S."/>
            <person name="Murakami T."/>
        </authorList>
    </citation>
    <scope>NUCLEOTIDE SEQUENCE</scope>
    <source>
        <strain evidence="10">FB-5</strain>
    </source>
</reference>
<evidence type="ECO:0000256" key="7">
    <source>
        <dbReference type="ARBA" id="ARBA00023118"/>
    </source>
</evidence>
<evidence type="ECO:0000256" key="4">
    <source>
        <dbReference type="ARBA" id="ARBA00022759"/>
    </source>
</evidence>
<evidence type="ECO:0000256" key="5">
    <source>
        <dbReference type="ARBA" id="ARBA00022801"/>
    </source>
</evidence>
<comment type="similarity">
    <text evidence="1">Belongs to the CRISPR-associated Csm3 family.</text>
</comment>
<dbReference type="PANTHER" id="PTHR35579:SF3">
    <property type="entry name" value="CRISPR SYSTEM CMS ENDORIBONUCLEASE CSM3"/>
    <property type="match status" value="1"/>
</dbReference>
<dbReference type="InterPro" id="IPR013412">
    <property type="entry name" value="CRISPR-assoc_RAMP_Csm3"/>
</dbReference>
<evidence type="ECO:0000256" key="6">
    <source>
        <dbReference type="ARBA" id="ARBA00022884"/>
    </source>
</evidence>
<keyword evidence="7" id="KW-0051">Antiviral defense</keyword>
<protein>
    <recommendedName>
        <fullName evidence="2">CRISPR system Cms endoribonuclease Csm3</fullName>
    </recommendedName>
    <alternativeName>
        <fullName evidence="8">CRISPR type III A-associated RAMP protein Csm3</fullName>
    </alternativeName>
</protein>
<evidence type="ECO:0000313" key="11">
    <source>
        <dbReference type="Proteomes" id="UP001057498"/>
    </source>
</evidence>
<keyword evidence="5" id="KW-0378">Hydrolase</keyword>
<dbReference type="InterPro" id="IPR052216">
    <property type="entry name" value="CRISPR_Csm3_endoribonuclease"/>
</dbReference>
<evidence type="ECO:0000256" key="2">
    <source>
        <dbReference type="ARBA" id="ARBA00022150"/>
    </source>
</evidence>
<organism evidence="10 11">
    <name type="scientific">Sphaerotilus microaerophilus</name>
    <dbReference type="NCBI Taxonomy" id="2914710"/>
    <lineage>
        <taxon>Bacteria</taxon>
        <taxon>Pseudomonadati</taxon>
        <taxon>Pseudomonadota</taxon>
        <taxon>Betaproteobacteria</taxon>
        <taxon>Burkholderiales</taxon>
        <taxon>Sphaerotilaceae</taxon>
        <taxon>Sphaerotilus</taxon>
    </lineage>
</organism>
<dbReference type="RefSeq" id="WP_251971869.1">
    <property type="nucleotide sequence ID" value="NZ_AP025730.1"/>
</dbReference>
<keyword evidence="3" id="KW-0540">Nuclease</keyword>
<evidence type="ECO:0000256" key="8">
    <source>
        <dbReference type="ARBA" id="ARBA00033183"/>
    </source>
</evidence>
<name>A0ABM7YHB4_9BURK</name>
<keyword evidence="4" id="KW-0255">Endonuclease</keyword>
<evidence type="ECO:0000259" key="9">
    <source>
        <dbReference type="Pfam" id="PF03787"/>
    </source>
</evidence>
<feature type="domain" description="CRISPR type III-associated protein" evidence="9">
    <location>
        <begin position="12"/>
        <end position="220"/>
    </location>
</feature>
<dbReference type="EMBL" id="AP025730">
    <property type="protein sequence ID" value="BDI03595.1"/>
    <property type="molecule type" value="Genomic_DNA"/>
</dbReference>
<accession>A0ABM7YHB4</accession>
<evidence type="ECO:0000313" key="10">
    <source>
        <dbReference type="EMBL" id="BDI03595.1"/>
    </source>
</evidence>
<keyword evidence="6" id="KW-0694">RNA-binding</keyword>
<dbReference type="Proteomes" id="UP001057498">
    <property type="component" value="Chromosome"/>
</dbReference>
<keyword evidence="11" id="KW-1185">Reference proteome</keyword>
<proteinExistence type="inferred from homology"/>
<dbReference type="NCBIfam" id="TIGR02582">
    <property type="entry name" value="cas7_TM1809"/>
    <property type="match status" value="1"/>
</dbReference>
<gene>
    <name evidence="10" type="primary">csm3</name>
    <name evidence="10" type="ORF">CATMQ487_05650</name>
</gene>
<evidence type="ECO:0000256" key="3">
    <source>
        <dbReference type="ARBA" id="ARBA00022722"/>
    </source>
</evidence>
<dbReference type="PANTHER" id="PTHR35579">
    <property type="entry name" value="CRISPR SYSTEM CMS ENDORIBONUCLEASE CSM3"/>
    <property type="match status" value="1"/>
</dbReference>
<evidence type="ECO:0000256" key="1">
    <source>
        <dbReference type="ARBA" id="ARBA00006342"/>
    </source>
</evidence>
<dbReference type="InterPro" id="IPR005537">
    <property type="entry name" value="RAMP_III_fam"/>
</dbReference>
<sequence length="250" mass="27446">MQLINIHQLTATLELKSGLRIGASEGEIRIGGVDNQVIRHAHTGQPYIPGSSLKGKVRSLLEWRSGAVQSNPLGLQDLQRARNDAIAVQVRMILTLFGVSGGDRPDHADEELIGKIGPTRLAFWDAALQPDWVGRIQGEDKLLTEVKTENRIDRIKGVAEHPRQTERVPSGARFDFRLSVKQLDIDGDGAELRRTLLAGLRLLELDSLGGSGSRGYGKVKFTGMRWGDADIQAEFDRIDPFADVAAARRA</sequence>
<dbReference type="Pfam" id="PF03787">
    <property type="entry name" value="RAMPs"/>
    <property type="match status" value="1"/>
</dbReference>